<reference evidence="2 3" key="1">
    <citation type="journal article" date="2024" name="Plant Biotechnol. J.">
        <title>Dendrobium thyrsiflorum genome and its molecular insights into genes involved in important horticultural traits.</title>
        <authorList>
            <person name="Chen B."/>
            <person name="Wang J.Y."/>
            <person name="Zheng P.J."/>
            <person name="Li K.L."/>
            <person name="Liang Y.M."/>
            <person name="Chen X.F."/>
            <person name="Zhang C."/>
            <person name="Zhao X."/>
            <person name="He X."/>
            <person name="Zhang G.Q."/>
            <person name="Liu Z.J."/>
            <person name="Xu Q."/>
        </authorList>
    </citation>
    <scope>NUCLEOTIDE SEQUENCE [LARGE SCALE GENOMIC DNA]</scope>
    <source>
        <strain evidence="2">GZMU011</strain>
    </source>
</reference>
<evidence type="ECO:0000313" key="2">
    <source>
        <dbReference type="EMBL" id="KAL0908160.1"/>
    </source>
</evidence>
<feature type="compositionally biased region" description="Polar residues" evidence="1">
    <location>
        <begin position="539"/>
        <end position="550"/>
    </location>
</feature>
<accession>A0ABD0U6M4</accession>
<feature type="compositionally biased region" description="Basic and acidic residues" evidence="1">
    <location>
        <begin position="737"/>
        <end position="763"/>
    </location>
</feature>
<feature type="compositionally biased region" description="Basic and acidic residues" evidence="1">
    <location>
        <begin position="517"/>
        <end position="538"/>
    </location>
</feature>
<evidence type="ECO:0000313" key="3">
    <source>
        <dbReference type="Proteomes" id="UP001552299"/>
    </source>
</evidence>
<keyword evidence="3" id="KW-1185">Reference proteome</keyword>
<proteinExistence type="predicted"/>
<organism evidence="2 3">
    <name type="scientific">Dendrobium thyrsiflorum</name>
    <name type="common">Pinecone-like raceme dendrobium</name>
    <name type="synonym">Orchid</name>
    <dbReference type="NCBI Taxonomy" id="117978"/>
    <lineage>
        <taxon>Eukaryota</taxon>
        <taxon>Viridiplantae</taxon>
        <taxon>Streptophyta</taxon>
        <taxon>Embryophyta</taxon>
        <taxon>Tracheophyta</taxon>
        <taxon>Spermatophyta</taxon>
        <taxon>Magnoliopsida</taxon>
        <taxon>Liliopsida</taxon>
        <taxon>Asparagales</taxon>
        <taxon>Orchidaceae</taxon>
        <taxon>Epidendroideae</taxon>
        <taxon>Malaxideae</taxon>
        <taxon>Dendrobiinae</taxon>
        <taxon>Dendrobium</taxon>
    </lineage>
</organism>
<comment type="caution">
    <text evidence="2">The sequence shown here is derived from an EMBL/GenBank/DDBJ whole genome shotgun (WGS) entry which is preliminary data.</text>
</comment>
<gene>
    <name evidence="2" type="ORF">M5K25_022634</name>
</gene>
<evidence type="ECO:0000256" key="1">
    <source>
        <dbReference type="SAM" id="MobiDB-lite"/>
    </source>
</evidence>
<feature type="compositionally biased region" description="Polar residues" evidence="1">
    <location>
        <begin position="620"/>
        <end position="633"/>
    </location>
</feature>
<sequence length="799" mass="88889">MVLVEQRFSNGGLLAQIRRQWCREQHCFFVLFASDPDTNTVFPSLIPPAGPGPGSEEANVFLLMILYISPKIIWKAFSTFMASSAEVSMKERPSFSAKLCASSEATARSLVANKHDYDIGVGMITKLLEPSADVLKARGLGHIINEKSAESSPIKRAKSEIPPWDSISSAIAIPGLGQRLSGNTNWPKQEKAESKVAGGDLHELAKASKMGRPGCRVQHAKAIEAKSGRLEIFRASSGRLKIFRARSGRLEIATFVFPSGRKHSSVSARAAVLGSILKGSVPEVDTAQYRNSVPLGTGTRYNWVPSWYRGVPSGYRAGTERIPRDTEWIPNPRMAAKVDAVEGEVEQIKSEIEERQIEAESWPLFPFVGSDGRRSEAECHRSEAECLPLHHMWMDRTQQATNGLGPRQGRTHEACGRFPPSPSLATLCLDAPGSKKLNGPLLLPLFPLSLYVKRGFRVRNHTAGFNEERRAQTSEIEEIEVVDFKSLIWKKDTIGMAFAGRRKRNIQLEWHLRVEERGKKSETKDSSQAIERRREGRKSSQAFQEENPQGRNRRANPGKLKSYPGNRIQQRKSKRHKEEEKTKQQAPPERLQRPKPRATKAQTDKGKQPLPCLHQFSPGGKNSSPNEFASDHSTLPLHYSDQKIMDGPSNQPSANPSPEPIDFQDEHDPFKPIAPDTQIQVAKNDSPQGSSTDPIQNDVKKKGSINTHGGKPNSTNQTQNRKPAAMVQHLGKKPKSQPRETEKLPRESDPAEKIEETQRRGKDQATSSTREAPKAQTESSKGPNRERQAALPCLHQIYS</sequence>
<feature type="region of interest" description="Disordered" evidence="1">
    <location>
        <begin position="517"/>
        <end position="799"/>
    </location>
</feature>
<dbReference type="EMBL" id="JANQDX010000017">
    <property type="protein sequence ID" value="KAL0908160.1"/>
    <property type="molecule type" value="Genomic_DNA"/>
</dbReference>
<name>A0ABD0U6M4_DENTH</name>
<feature type="compositionally biased region" description="Polar residues" evidence="1">
    <location>
        <begin position="677"/>
        <end position="695"/>
    </location>
</feature>
<feature type="compositionally biased region" description="Polar residues" evidence="1">
    <location>
        <begin position="704"/>
        <end position="721"/>
    </location>
</feature>
<protein>
    <submittedName>
        <fullName evidence="2">Uncharacterized protein</fullName>
    </submittedName>
</protein>
<dbReference type="AlphaFoldDB" id="A0ABD0U6M4"/>
<dbReference type="Proteomes" id="UP001552299">
    <property type="component" value="Unassembled WGS sequence"/>
</dbReference>
<feature type="compositionally biased region" description="Polar residues" evidence="1">
    <location>
        <begin position="764"/>
        <end position="782"/>
    </location>
</feature>